<dbReference type="EC" id="5.1.1.1" evidence="5"/>
<evidence type="ECO:0000313" key="6">
    <source>
        <dbReference type="Proteomes" id="UP000802392"/>
    </source>
</evidence>
<keyword evidence="2" id="KW-0663">Pyridoxal phosphate</keyword>
<dbReference type="Pfam" id="PF01168">
    <property type="entry name" value="Ala_racemase_N"/>
    <property type="match status" value="1"/>
</dbReference>
<dbReference type="Pfam" id="PF00842">
    <property type="entry name" value="Ala_racemase_C"/>
    <property type="match status" value="1"/>
</dbReference>
<dbReference type="Gene3D" id="2.40.37.10">
    <property type="entry name" value="Lyase, Ornithine Decarboxylase, Chain A, domain 1"/>
    <property type="match status" value="1"/>
</dbReference>
<comment type="cofactor">
    <cofactor evidence="1">
        <name>pyridoxal 5'-phosphate</name>
        <dbReference type="ChEBI" id="CHEBI:597326"/>
    </cofactor>
</comment>
<dbReference type="PRINTS" id="PR00992">
    <property type="entry name" value="ALARACEMASE"/>
</dbReference>
<dbReference type="SMART" id="SM01005">
    <property type="entry name" value="Ala_racemase_C"/>
    <property type="match status" value="1"/>
</dbReference>
<dbReference type="Proteomes" id="UP000802392">
    <property type="component" value="Unassembled WGS sequence"/>
</dbReference>
<evidence type="ECO:0000256" key="3">
    <source>
        <dbReference type="ARBA" id="ARBA00023235"/>
    </source>
</evidence>
<dbReference type="InterPro" id="IPR009006">
    <property type="entry name" value="Ala_racemase/Decarboxylase_C"/>
</dbReference>
<dbReference type="InterPro" id="IPR001608">
    <property type="entry name" value="Ala_racemase_N"/>
</dbReference>
<dbReference type="InterPro" id="IPR029066">
    <property type="entry name" value="PLP-binding_barrel"/>
</dbReference>
<accession>A0ABX0TJD9</accession>
<evidence type="ECO:0000259" key="4">
    <source>
        <dbReference type="SMART" id="SM01005"/>
    </source>
</evidence>
<dbReference type="InterPro" id="IPR011079">
    <property type="entry name" value="Ala_racemase_C"/>
</dbReference>
<dbReference type="PROSITE" id="PS00395">
    <property type="entry name" value="ALANINE_RACEMASE"/>
    <property type="match status" value="1"/>
</dbReference>
<organism evidence="5 6">
    <name type="scientific">Paenarthrobacter ilicis</name>
    <dbReference type="NCBI Taxonomy" id="43665"/>
    <lineage>
        <taxon>Bacteria</taxon>
        <taxon>Bacillati</taxon>
        <taxon>Actinomycetota</taxon>
        <taxon>Actinomycetes</taxon>
        <taxon>Micrococcales</taxon>
        <taxon>Micrococcaceae</taxon>
        <taxon>Paenarthrobacter</taxon>
    </lineage>
</organism>
<dbReference type="EMBL" id="JAAOZD010000006">
    <property type="protein sequence ID" value="NIJ02669.1"/>
    <property type="molecule type" value="Genomic_DNA"/>
</dbReference>
<comment type="caution">
    <text evidence="5">The sequence shown here is derived from an EMBL/GenBank/DDBJ whole genome shotgun (WGS) entry which is preliminary data.</text>
</comment>
<feature type="domain" description="Alanine racemase C-terminal" evidence="4">
    <location>
        <begin position="252"/>
        <end position="382"/>
    </location>
</feature>
<protein>
    <submittedName>
        <fullName evidence="5">Alanine racemase</fullName>
        <ecNumber evidence="5">5.1.1.1</ecNumber>
    </submittedName>
</protein>
<gene>
    <name evidence="5" type="ORF">FHR86_003013</name>
</gene>
<name>A0ABX0TJD9_9MICC</name>
<evidence type="ECO:0000313" key="5">
    <source>
        <dbReference type="EMBL" id="NIJ02669.1"/>
    </source>
</evidence>
<sequence>MTLSDTKHAVTAGLPSWLEIDGSAFGRNVQAVQGMLDGRALLCAVIKSDAYGHGADMLLPSLVAAGVPFIGVGTNAEAGLARKHGFAGRLLRVRAAAPQEVHAGLPHMIEELVADPQSAWEMSRIASGAGRRLRVHLDINSSGISRHSLDVSSSLGRACAAGIVGHPGLELAGIMTHFPLDDPEHIHSGLRRFRSEATAILRAANVDRRKVLLHAANSFAALNVQDSWLDMVRAGAVLYGDSDPKHTGFERCLAFKARIGSVNRYPAGTKVGYGHTHTLAVDSRLATVTVGYGDGYRRALGRGGTVLVRGQRAPVVDAISMNSMVVNVSGINDVNPGDEVVLFGRQNDAEITAAELESANAGILADLYTVWARDSRVLRADVHV</sequence>
<dbReference type="RefSeq" id="WP_167268096.1">
    <property type="nucleotide sequence ID" value="NZ_BAAAVO010000009.1"/>
</dbReference>
<dbReference type="GO" id="GO:0008784">
    <property type="term" value="F:alanine racemase activity"/>
    <property type="evidence" value="ECO:0007669"/>
    <property type="project" value="UniProtKB-EC"/>
</dbReference>
<dbReference type="PANTHER" id="PTHR30511:SF0">
    <property type="entry name" value="ALANINE RACEMASE, CATABOLIC-RELATED"/>
    <property type="match status" value="1"/>
</dbReference>
<keyword evidence="3 5" id="KW-0413">Isomerase</keyword>
<evidence type="ECO:0000256" key="2">
    <source>
        <dbReference type="ARBA" id="ARBA00022898"/>
    </source>
</evidence>
<dbReference type="SUPFAM" id="SSF50621">
    <property type="entry name" value="Alanine racemase C-terminal domain-like"/>
    <property type="match status" value="1"/>
</dbReference>
<dbReference type="Gene3D" id="3.20.20.10">
    <property type="entry name" value="Alanine racemase"/>
    <property type="match status" value="1"/>
</dbReference>
<dbReference type="InterPro" id="IPR020622">
    <property type="entry name" value="Ala_racemase_pyridoxalP-BS"/>
</dbReference>
<reference evidence="5 6" key="1">
    <citation type="submission" date="2020-03" db="EMBL/GenBank/DDBJ databases">
        <title>Genomic Encyclopedia of Type Strains, Phase III (KMG-III): the genomes of soil and plant-associated and newly described type strains.</title>
        <authorList>
            <person name="Whitman W."/>
        </authorList>
    </citation>
    <scope>NUCLEOTIDE SEQUENCE [LARGE SCALE GENOMIC DNA]</scope>
    <source>
        <strain evidence="5 6">CECT 4207</strain>
    </source>
</reference>
<proteinExistence type="predicted"/>
<evidence type="ECO:0000256" key="1">
    <source>
        <dbReference type="ARBA" id="ARBA00001933"/>
    </source>
</evidence>
<dbReference type="NCBIfam" id="TIGR00492">
    <property type="entry name" value="alr"/>
    <property type="match status" value="1"/>
</dbReference>
<keyword evidence="6" id="KW-1185">Reference proteome</keyword>
<dbReference type="InterPro" id="IPR000821">
    <property type="entry name" value="Ala_racemase"/>
</dbReference>
<dbReference type="SUPFAM" id="SSF51419">
    <property type="entry name" value="PLP-binding barrel"/>
    <property type="match status" value="1"/>
</dbReference>
<dbReference type="PANTHER" id="PTHR30511">
    <property type="entry name" value="ALANINE RACEMASE"/>
    <property type="match status" value="1"/>
</dbReference>